<accession>A0A1H0S0D5</accession>
<protein>
    <recommendedName>
        <fullName evidence="3">Methionine aminopeptidase</fullName>
    </recommendedName>
</protein>
<dbReference type="EMBL" id="FNJU01000002">
    <property type="protein sequence ID" value="SDP35291.1"/>
    <property type="molecule type" value="Genomic_DNA"/>
</dbReference>
<evidence type="ECO:0008006" key="3">
    <source>
        <dbReference type="Google" id="ProtNLM"/>
    </source>
</evidence>
<keyword evidence="2" id="KW-1185">Reference proteome</keyword>
<gene>
    <name evidence="1" type="ORF">SAMN05216565_102482</name>
</gene>
<reference evidence="2" key="1">
    <citation type="submission" date="2016-10" db="EMBL/GenBank/DDBJ databases">
        <authorList>
            <person name="Varghese N."/>
            <person name="Submissions S."/>
        </authorList>
    </citation>
    <scope>NUCLEOTIDE SEQUENCE [LARGE SCALE GENOMIC DNA]</scope>
    <source>
        <strain evidence="2">IBRC-M10078</strain>
    </source>
</reference>
<proteinExistence type="predicted"/>
<dbReference type="SUPFAM" id="SSF57938">
    <property type="entry name" value="DnaJ/Hsp40 cysteine-rich domain"/>
    <property type="match status" value="1"/>
</dbReference>
<dbReference type="STRING" id="930152.SAMN05216565_102482"/>
<name>A0A1H0S0D5_9BACI</name>
<evidence type="ECO:0000313" key="2">
    <source>
        <dbReference type="Proteomes" id="UP000199159"/>
    </source>
</evidence>
<dbReference type="InterPro" id="IPR036410">
    <property type="entry name" value="HSP_DnaJ_Cys-rich_dom_sf"/>
</dbReference>
<sequence>MGLINTVNDWISSRYEKKVREMEGLGLCPDCNGRGFHTFNTYDLYFANPIDCTGCNGSGNYSEWFEGNQ</sequence>
<dbReference type="RefSeq" id="WP_090851002.1">
    <property type="nucleotide sequence ID" value="NZ_FNJU01000002.1"/>
</dbReference>
<evidence type="ECO:0000313" key="1">
    <source>
        <dbReference type="EMBL" id="SDP35291.1"/>
    </source>
</evidence>
<dbReference type="OrthoDB" id="2882832at2"/>
<organism evidence="1 2">
    <name type="scientific">Litchfieldia salsa</name>
    <dbReference type="NCBI Taxonomy" id="930152"/>
    <lineage>
        <taxon>Bacteria</taxon>
        <taxon>Bacillati</taxon>
        <taxon>Bacillota</taxon>
        <taxon>Bacilli</taxon>
        <taxon>Bacillales</taxon>
        <taxon>Bacillaceae</taxon>
        <taxon>Litchfieldia</taxon>
    </lineage>
</organism>
<dbReference type="AlphaFoldDB" id="A0A1H0S0D5"/>
<dbReference type="Proteomes" id="UP000199159">
    <property type="component" value="Unassembled WGS sequence"/>
</dbReference>